<dbReference type="GO" id="GO:0015421">
    <property type="term" value="F:ABC-type oligopeptide transporter activity"/>
    <property type="evidence" value="ECO:0007669"/>
    <property type="project" value="TreeGrafter"/>
</dbReference>
<keyword evidence="4 11" id="KW-0812">Transmembrane</keyword>
<keyword evidence="9 11" id="KW-0472">Membrane</keyword>
<evidence type="ECO:0000256" key="9">
    <source>
        <dbReference type="ARBA" id="ARBA00023136"/>
    </source>
</evidence>
<keyword evidence="6" id="KW-0547">Nucleotide-binding</keyword>
<organism evidence="14 15">
    <name type="scientific">Paramecium sonneborni</name>
    <dbReference type="NCBI Taxonomy" id="65129"/>
    <lineage>
        <taxon>Eukaryota</taxon>
        <taxon>Sar</taxon>
        <taxon>Alveolata</taxon>
        <taxon>Ciliophora</taxon>
        <taxon>Intramacronucleata</taxon>
        <taxon>Oligohymenophorea</taxon>
        <taxon>Peniculida</taxon>
        <taxon>Parameciidae</taxon>
        <taxon>Paramecium</taxon>
    </lineage>
</organism>
<dbReference type="InterPro" id="IPR011527">
    <property type="entry name" value="ABC1_TM_dom"/>
</dbReference>
<dbReference type="GO" id="GO:0005743">
    <property type="term" value="C:mitochondrial inner membrane"/>
    <property type="evidence" value="ECO:0007669"/>
    <property type="project" value="TreeGrafter"/>
</dbReference>
<dbReference type="InterPro" id="IPR039421">
    <property type="entry name" value="Type_1_exporter"/>
</dbReference>
<keyword evidence="5" id="KW-0677">Repeat</keyword>
<evidence type="ECO:0000313" key="14">
    <source>
        <dbReference type="EMBL" id="CAD8081831.1"/>
    </source>
</evidence>
<evidence type="ECO:0000256" key="8">
    <source>
        <dbReference type="ARBA" id="ARBA00022989"/>
    </source>
</evidence>
<keyword evidence="10" id="KW-0325">Glycoprotein</keyword>
<feature type="transmembrane region" description="Helical" evidence="11">
    <location>
        <begin position="159"/>
        <end position="178"/>
    </location>
</feature>
<dbReference type="FunFam" id="3.40.50.300:FF:000604">
    <property type="entry name" value="ABC transporter B family member 28"/>
    <property type="match status" value="1"/>
</dbReference>
<evidence type="ECO:0000259" key="13">
    <source>
        <dbReference type="PROSITE" id="PS50929"/>
    </source>
</evidence>
<accession>A0A8S1MUM0</accession>
<feature type="domain" description="ABC transmembrane type-1" evidence="13">
    <location>
        <begin position="697"/>
        <end position="984"/>
    </location>
</feature>
<feature type="transmembrane region" description="Helical" evidence="11">
    <location>
        <begin position="184"/>
        <end position="205"/>
    </location>
</feature>
<evidence type="ECO:0000256" key="10">
    <source>
        <dbReference type="ARBA" id="ARBA00023180"/>
    </source>
</evidence>
<dbReference type="Pfam" id="PF00005">
    <property type="entry name" value="ABC_tran"/>
    <property type="match status" value="2"/>
</dbReference>
<sequence>MITQINEDSPLKQEKRERKRKPIKYIQLYRFANHMDYLWIVISILGAIGNGLSMPIYSIIFGNLTDSFAYEDADTKLNKAVLNTIYMFVLGVCTLLVTLIMYTTFSIASENQNKRLRKQYLKSLLTKEVKWYDEINANALNTKVNQELLAIADAIGDKVITFGFSMATFLSGFLVGYIKGWKLALVITSALPVLAITIALIGISASWREQFIQKSDIESSSLVEEVLSQIKTVKTLNGEDFEFERFKRIIINSSKSLIKYGLYYGLAFGSMLGIQQFTYALGIYYSGVLVTEQIDPNYSGPIYTSGSICTIFISVLMGSLSLGKIGPCLSSFAKGKLAAAEVFQIIDESDRCELQRNQIIKESLEGDIKIQNISFSYPTKLDHIVLKNISFVIPEGKKIALVGESGSGKSTIGQLLLKFYQIDIGQILVGNNEIPLNQIDRDQFREQISIVSQEPVLFNTTIRENLKLGNQNASDEELINMLNLMNSSELIDHLDTNVGFNGNQFSGGQKQRIALARALLQNPKILILDEATSALDRTNEQQITKIIDEKFNKTTRIVIAHRLSTVQDSDKIIVFNKGEIIGQGTHEELIKNCEHYSYLISKQQRKEENTIGTLTSLEMETQRKITARSLTKTNIQEINQFDKAKIQNQNNQNEKKLLFGKDFNKSELTDNNRFEMSFWRSIYKLLILNYKEMPYLIVGCVSGLANGSIFPIFSQILADVIDILLIHNPNRVNSIQNQEERQQQIDALNDTIIKSSIILLIIGFTYFVTSTLECFCFSVYSERLTIRMKYEIYQKFLRLPISFYDQQNNNIGFLTPKVTTDIRLIQQFFQNIIGFKCQYYSAIIVGFALSFAASWKLTLLAVGLAPISYIGGRLSEKYVIGSQQSFAQKAYINSNKLLMDTLTNIRTVYSLRAENFIVNQYTKLLEEPSKQVKKFGAQIGFSSGYAQMKPFFVNGYLFLMGTLLTIYDDLSILAIYQTILAIIFSVIGGAKTIYFQSDNNKTKNSISYYFSLLEFEDEFQKQEKSKSPKIQKDIYGNIEFKNVTFYYPQRPNILVFNNLSFKIDAGHNVGLVGCSGCGKSTIFQLLFRLYDINSGDIILDGLSIYDYDLKFLRQQISIVSQEPQLFNESIAYNIRYNLKNINQNDIIQVSKQSLAYEFIMQEQCEDQTNSGFNKKVGTKGTLISGGQKQRIAISRALLRNSKIYLFDESTSALDSNVESLVQQQLEQCLKDKTSIIIAHRMSTIKNCKIIYVFDKGQIIEQGNYNYLLSIKGHFFRLEQGLLNQNLENKITSHELLDE</sequence>
<feature type="transmembrane region" description="Helical" evidence="11">
    <location>
        <begin position="973"/>
        <end position="994"/>
    </location>
</feature>
<dbReference type="PANTHER" id="PTHR43394">
    <property type="entry name" value="ATP-DEPENDENT PERMEASE MDL1, MITOCHONDRIAL"/>
    <property type="match status" value="1"/>
</dbReference>
<evidence type="ECO:0000259" key="12">
    <source>
        <dbReference type="PROSITE" id="PS50893"/>
    </source>
</evidence>
<evidence type="ECO:0000256" key="3">
    <source>
        <dbReference type="ARBA" id="ARBA00022448"/>
    </source>
</evidence>
<feature type="transmembrane region" description="Helical" evidence="11">
    <location>
        <begin position="262"/>
        <end position="282"/>
    </location>
</feature>
<dbReference type="OrthoDB" id="417789at2759"/>
<gene>
    <name evidence="14" type="ORF">PSON_ATCC_30995.1.T0420241</name>
</gene>
<feature type="transmembrane region" description="Helical" evidence="11">
    <location>
        <begin position="951"/>
        <end position="967"/>
    </location>
</feature>
<name>A0A8S1MUM0_9CILI</name>
<feature type="transmembrane region" description="Helical" evidence="11">
    <location>
        <begin position="80"/>
        <end position="108"/>
    </location>
</feature>
<dbReference type="InterPro" id="IPR003593">
    <property type="entry name" value="AAA+_ATPase"/>
</dbReference>
<dbReference type="EMBL" id="CAJJDN010000042">
    <property type="protein sequence ID" value="CAD8081831.1"/>
    <property type="molecule type" value="Genomic_DNA"/>
</dbReference>
<keyword evidence="15" id="KW-1185">Reference proteome</keyword>
<dbReference type="GO" id="GO:0016887">
    <property type="term" value="F:ATP hydrolysis activity"/>
    <property type="evidence" value="ECO:0007669"/>
    <property type="project" value="InterPro"/>
</dbReference>
<dbReference type="Proteomes" id="UP000692954">
    <property type="component" value="Unassembled WGS sequence"/>
</dbReference>
<dbReference type="InterPro" id="IPR017871">
    <property type="entry name" value="ABC_transporter-like_CS"/>
</dbReference>
<evidence type="ECO:0000256" key="2">
    <source>
        <dbReference type="ARBA" id="ARBA00007577"/>
    </source>
</evidence>
<dbReference type="GO" id="GO:0090374">
    <property type="term" value="P:oligopeptide export from mitochondrion"/>
    <property type="evidence" value="ECO:0007669"/>
    <property type="project" value="TreeGrafter"/>
</dbReference>
<comment type="subcellular location">
    <subcellularLocation>
        <location evidence="1">Membrane</location>
        <topology evidence="1">Multi-pass membrane protein</topology>
    </subcellularLocation>
</comment>
<keyword evidence="3" id="KW-0813">Transport</keyword>
<dbReference type="Pfam" id="PF00664">
    <property type="entry name" value="ABC_membrane"/>
    <property type="match status" value="2"/>
</dbReference>
<dbReference type="PROSITE" id="PS50893">
    <property type="entry name" value="ABC_TRANSPORTER_2"/>
    <property type="match status" value="2"/>
</dbReference>
<dbReference type="FunFam" id="1.20.1560.10:FF:000194">
    <property type="entry name" value="Uncharacterized protein"/>
    <property type="match status" value="1"/>
</dbReference>
<dbReference type="FunFam" id="3.40.50.300:FF:000240">
    <property type="entry name" value="ABC transporter B family member 20"/>
    <property type="match status" value="1"/>
</dbReference>
<dbReference type="CDD" id="cd18577">
    <property type="entry name" value="ABC_6TM_Pgp_ABCB1_D1_like"/>
    <property type="match status" value="1"/>
</dbReference>
<reference evidence="14" key="1">
    <citation type="submission" date="2021-01" db="EMBL/GenBank/DDBJ databases">
        <authorList>
            <consortium name="Genoscope - CEA"/>
            <person name="William W."/>
        </authorList>
    </citation>
    <scope>NUCLEOTIDE SEQUENCE</scope>
</reference>
<keyword evidence="8 11" id="KW-1133">Transmembrane helix</keyword>
<dbReference type="GO" id="GO:0005524">
    <property type="term" value="F:ATP binding"/>
    <property type="evidence" value="ECO:0007669"/>
    <property type="project" value="UniProtKB-KW"/>
</dbReference>
<feature type="transmembrane region" description="Helical" evidence="11">
    <location>
        <begin position="37"/>
        <end position="60"/>
    </location>
</feature>
<evidence type="ECO:0000256" key="4">
    <source>
        <dbReference type="ARBA" id="ARBA00022692"/>
    </source>
</evidence>
<evidence type="ECO:0000256" key="6">
    <source>
        <dbReference type="ARBA" id="ARBA00022741"/>
    </source>
</evidence>
<evidence type="ECO:0000256" key="5">
    <source>
        <dbReference type="ARBA" id="ARBA00022737"/>
    </source>
</evidence>
<evidence type="ECO:0000313" key="15">
    <source>
        <dbReference type="Proteomes" id="UP000692954"/>
    </source>
</evidence>
<dbReference type="SMART" id="SM00382">
    <property type="entry name" value="AAA"/>
    <property type="match status" value="2"/>
</dbReference>
<comment type="similarity">
    <text evidence="2">Belongs to the ABC transporter superfamily. ABCB family. Multidrug resistance exporter (TC 3.A.1.201) subfamily.</text>
</comment>
<dbReference type="PANTHER" id="PTHR43394:SF16">
    <property type="entry name" value="ABC TRANSPORTER B FAMILY MEMBER 4-LIKE ISOFORM X1"/>
    <property type="match status" value="1"/>
</dbReference>
<evidence type="ECO:0000256" key="11">
    <source>
        <dbReference type="SAM" id="Phobius"/>
    </source>
</evidence>
<evidence type="ECO:0000256" key="1">
    <source>
        <dbReference type="ARBA" id="ARBA00004141"/>
    </source>
</evidence>
<dbReference type="InterPro" id="IPR003439">
    <property type="entry name" value="ABC_transporter-like_ATP-bd"/>
</dbReference>
<feature type="transmembrane region" description="Helical" evidence="11">
    <location>
        <begin position="302"/>
        <end position="322"/>
    </location>
</feature>
<feature type="transmembrane region" description="Helical" evidence="11">
    <location>
        <begin position="693"/>
        <end position="713"/>
    </location>
</feature>
<protein>
    <submittedName>
        <fullName evidence="14">Uncharacterized protein</fullName>
    </submittedName>
</protein>
<dbReference type="PROSITE" id="PS50929">
    <property type="entry name" value="ABC_TM1F"/>
    <property type="match status" value="2"/>
</dbReference>
<feature type="domain" description="ABC transmembrane type-1" evidence="13">
    <location>
        <begin position="41"/>
        <end position="334"/>
    </location>
</feature>
<keyword evidence="7" id="KW-0067">ATP-binding</keyword>
<feature type="transmembrane region" description="Helical" evidence="11">
    <location>
        <begin position="757"/>
        <end position="780"/>
    </location>
</feature>
<comment type="caution">
    <text evidence="14">The sequence shown here is derived from an EMBL/GenBank/DDBJ whole genome shotgun (WGS) entry which is preliminary data.</text>
</comment>
<feature type="domain" description="ABC transporter" evidence="12">
    <location>
        <begin position="368"/>
        <end position="602"/>
    </location>
</feature>
<evidence type="ECO:0000256" key="7">
    <source>
        <dbReference type="ARBA" id="ARBA00022840"/>
    </source>
</evidence>
<feature type="domain" description="ABC transporter" evidence="12">
    <location>
        <begin position="1038"/>
        <end position="1280"/>
    </location>
</feature>
<proteinExistence type="inferred from homology"/>
<dbReference type="PROSITE" id="PS00211">
    <property type="entry name" value="ABC_TRANSPORTER_1"/>
    <property type="match status" value="2"/>
</dbReference>
<dbReference type="CDD" id="cd18578">
    <property type="entry name" value="ABC_6TM_Pgp_ABCB1_D2_like"/>
    <property type="match status" value="1"/>
</dbReference>